<comment type="caution">
    <text evidence="1">The sequence shown here is derived from an EMBL/GenBank/DDBJ whole genome shotgun (WGS) entry which is preliminary data.</text>
</comment>
<evidence type="ECO:0000313" key="1">
    <source>
        <dbReference type="EMBL" id="NYE74945.1"/>
    </source>
</evidence>
<dbReference type="EMBL" id="JACCBU010000001">
    <property type="protein sequence ID" value="NYE74945.1"/>
    <property type="molecule type" value="Genomic_DNA"/>
</dbReference>
<dbReference type="Proteomes" id="UP000569914">
    <property type="component" value="Unassembled WGS sequence"/>
</dbReference>
<organism evidence="1 2">
    <name type="scientific">Microlunatus parietis</name>
    <dbReference type="NCBI Taxonomy" id="682979"/>
    <lineage>
        <taxon>Bacteria</taxon>
        <taxon>Bacillati</taxon>
        <taxon>Actinomycetota</taxon>
        <taxon>Actinomycetes</taxon>
        <taxon>Propionibacteriales</taxon>
        <taxon>Propionibacteriaceae</taxon>
        <taxon>Microlunatus</taxon>
    </lineage>
</organism>
<gene>
    <name evidence="1" type="ORF">BKA15_006274</name>
</gene>
<accession>A0A7Y9IDT6</accession>
<dbReference type="GO" id="GO:0016301">
    <property type="term" value="F:kinase activity"/>
    <property type="evidence" value="ECO:0007669"/>
    <property type="project" value="UniProtKB-KW"/>
</dbReference>
<name>A0A7Y9IDT6_9ACTN</name>
<dbReference type="RefSeq" id="WP_179757530.1">
    <property type="nucleotide sequence ID" value="NZ_JACCBU010000001.1"/>
</dbReference>
<evidence type="ECO:0000313" key="2">
    <source>
        <dbReference type="Proteomes" id="UP000569914"/>
    </source>
</evidence>
<dbReference type="AlphaFoldDB" id="A0A7Y9IDT6"/>
<keyword evidence="1" id="KW-0418">Kinase</keyword>
<proteinExistence type="predicted"/>
<protein>
    <submittedName>
        <fullName evidence="1">Putative kinase</fullName>
    </submittedName>
</protein>
<reference evidence="1 2" key="1">
    <citation type="submission" date="2020-07" db="EMBL/GenBank/DDBJ databases">
        <title>Sequencing the genomes of 1000 actinobacteria strains.</title>
        <authorList>
            <person name="Klenk H.-P."/>
        </authorList>
    </citation>
    <scope>NUCLEOTIDE SEQUENCE [LARGE SCALE GENOMIC DNA]</scope>
    <source>
        <strain evidence="1 2">DSM 22083</strain>
    </source>
</reference>
<keyword evidence="2" id="KW-1185">Reference proteome</keyword>
<sequence length="50" mass="5141">MVVPILASQQIDEASTAAIGYDICAEVAAQNVEAGLTVVVDGGNATHDRR</sequence>
<keyword evidence="1" id="KW-0808">Transferase</keyword>